<dbReference type="PROSITE" id="PS51370">
    <property type="entry name" value="R"/>
    <property type="match status" value="1"/>
</dbReference>
<dbReference type="GO" id="GO:0043565">
    <property type="term" value="F:sequence-specific DNA binding"/>
    <property type="evidence" value="ECO:0007669"/>
    <property type="project" value="TreeGrafter"/>
</dbReference>
<dbReference type="GO" id="GO:2000032">
    <property type="term" value="P:regulation of secondary shoot formation"/>
    <property type="evidence" value="ECO:0007669"/>
    <property type="project" value="TreeGrafter"/>
</dbReference>
<dbReference type="GO" id="GO:0003700">
    <property type="term" value="F:DNA-binding transcription factor activity"/>
    <property type="evidence" value="ECO:0007669"/>
    <property type="project" value="InterPro"/>
</dbReference>
<organism evidence="10 11">
    <name type="scientific">Kalanchoe fedtschenkoi</name>
    <name type="common">Lavender scallops</name>
    <name type="synonym">South American air plant</name>
    <dbReference type="NCBI Taxonomy" id="63787"/>
    <lineage>
        <taxon>Eukaryota</taxon>
        <taxon>Viridiplantae</taxon>
        <taxon>Streptophyta</taxon>
        <taxon>Embryophyta</taxon>
        <taxon>Tracheophyta</taxon>
        <taxon>Spermatophyta</taxon>
        <taxon>Magnoliopsida</taxon>
        <taxon>eudicotyledons</taxon>
        <taxon>Gunneridae</taxon>
        <taxon>Pentapetalae</taxon>
        <taxon>Saxifragales</taxon>
        <taxon>Crassulaceae</taxon>
        <taxon>Kalanchoe</taxon>
    </lineage>
</organism>
<accession>A0A7N0U1P5</accession>
<dbReference type="EnsemblPlants" id="Kaladp0050s0279.1.v1.1">
    <property type="protein sequence ID" value="Kaladp0050s0279.1.v1.1"/>
    <property type="gene ID" value="Kaladp0050s0279.v1.1"/>
</dbReference>
<feature type="region of interest" description="Disordered" evidence="7">
    <location>
        <begin position="191"/>
        <end position="246"/>
    </location>
</feature>
<dbReference type="Proteomes" id="UP000594263">
    <property type="component" value="Unplaced"/>
</dbReference>
<feature type="domain" description="R" evidence="9">
    <location>
        <begin position="242"/>
        <end position="259"/>
    </location>
</feature>
<dbReference type="InterPro" id="IPR005333">
    <property type="entry name" value="Transcription_factor_TCP"/>
</dbReference>
<dbReference type="Gramene" id="Kaladp0050s0279.1.v1.1">
    <property type="protein sequence ID" value="Kaladp0050s0279.1.v1.1"/>
    <property type="gene ID" value="Kaladp0050s0279.v1.1"/>
</dbReference>
<dbReference type="Pfam" id="PF03634">
    <property type="entry name" value="TCP"/>
    <property type="match status" value="1"/>
</dbReference>
<evidence type="ECO:0000256" key="4">
    <source>
        <dbReference type="ARBA" id="ARBA00023125"/>
    </source>
</evidence>
<dbReference type="GO" id="GO:0005634">
    <property type="term" value="C:nucleus"/>
    <property type="evidence" value="ECO:0007669"/>
    <property type="project" value="UniProtKB-SubCell"/>
</dbReference>
<keyword evidence="6" id="KW-0539">Nucleus</keyword>
<feature type="compositionally biased region" description="Polar residues" evidence="7">
    <location>
        <begin position="228"/>
        <end position="238"/>
    </location>
</feature>
<name>A0A7N0U1P5_KALFE</name>
<reference evidence="10" key="1">
    <citation type="submission" date="2021-01" db="UniProtKB">
        <authorList>
            <consortium name="EnsemblPlants"/>
        </authorList>
    </citation>
    <scope>IDENTIFICATION</scope>
</reference>
<evidence type="ECO:0000313" key="10">
    <source>
        <dbReference type="EnsemblPlants" id="Kaladp0050s0279.1.v1.1"/>
    </source>
</evidence>
<dbReference type="AlphaFoldDB" id="A0A7N0U1P5"/>
<proteinExistence type="predicted"/>
<dbReference type="InterPro" id="IPR017887">
    <property type="entry name" value="TF_TCP_subgr"/>
</dbReference>
<evidence type="ECO:0000259" key="8">
    <source>
        <dbReference type="PROSITE" id="PS51369"/>
    </source>
</evidence>
<keyword evidence="4" id="KW-0238">DNA-binding</keyword>
<evidence type="ECO:0000256" key="2">
    <source>
        <dbReference type="ARBA" id="ARBA00022473"/>
    </source>
</evidence>
<evidence type="ECO:0000256" key="3">
    <source>
        <dbReference type="ARBA" id="ARBA00023015"/>
    </source>
</evidence>
<dbReference type="PANTHER" id="PTHR31072">
    <property type="entry name" value="TRANSCRIPTION FACTOR TCP4-RELATED"/>
    <property type="match status" value="1"/>
</dbReference>
<evidence type="ECO:0000256" key="7">
    <source>
        <dbReference type="SAM" id="MobiDB-lite"/>
    </source>
</evidence>
<feature type="domain" description="TCP" evidence="8">
    <location>
        <begin position="128"/>
        <end position="186"/>
    </location>
</feature>
<dbReference type="PROSITE" id="PS51369">
    <property type="entry name" value="TCP"/>
    <property type="match status" value="1"/>
</dbReference>
<evidence type="ECO:0000313" key="11">
    <source>
        <dbReference type="Proteomes" id="UP000594263"/>
    </source>
</evidence>
<dbReference type="InterPro" id="IPR017888">
    <property type="entry name" value="CYC/TB1_R_domain"/>
</dbReference>
<evidence type="ECO:0008006" key="12">
    <source>
        <dbReference type="Google" id="ProtNLM"/>
    </source>
</evidence>
<keyword evidence="5" id="KW-0804">Transcription</keyword>
<dbReference type="OMA" id="HESEPHQ"/>
<feature type="compositionally biased region" description="Basic residues" evidence="7">
    <location>
        <begin position="117"/>
        <end position="126"/>
    </location>
</feature>
<evidence type="ECO:0000256" key="5">
    <source>
        <dbReference type="ARBA" id="ARBA00023163"/>
    </source>
</evidence>
<evidence type="ECO:0000259" key="9">
    <source>
        <dbReference type="PROSITE" id="PS51370"/>
    </source>
</evidence>
<feature type="region of interest" description="Disordered" evidence="7">
    <location>
        <begin position="88"/>
        <end position="128"/>
    </location>
</feature>
<dbReference type="PANTHER" id="PTHR31072:SF87">
    <property type="entry name" value="TRANSCRIPTION FACTOR TCP12"/>
    <property type="match status" value="1"/>
</dbReference>
<comment type="subcellular location">
    <subcellularLocation>
        <location evidence="1">Nucleus</location>
    </subcellularLocation>
</comment>
<protein>
    <recommendedName>
        <fullName evidence="12">Cycloidea-like protein</fullName>
    </recommendedName>
</protein>
<evidence type="ECO:0000256" key="1">
    <source>
        <dbReference type="ARBA" id="ARBA00004123"/>
    </source>
</evidence>
<keyword evidence="11" id="KW-1185">Reference proteome</keyword>
<evidence type="ECO:0000256" key="6">
    <source>
        <dbReference type="ARBA" id="ARBA00023242"/>
    </source>
</evidence>
<keyword evidence="2" id="KW-0217">Developmental protein</keyword>
<sequence>MMFSSSNSNGDSDCFRPYNGSMSPSSFPLASSSSPALLEEDQFFVDHLLFMSQGQQQFFLGHESEPHQLALVDHQDFVDGMTVAGEFEEEVTPAQESKKKNRVGSSNDKNKNDCRPAKRPNKRIRIGKNDRHSKICTAQGFRDRRMRLSVQIARKFFDLQDALGFDKASKTIEWLFNKSKNAIKEVMGSTYHSRAMDGPQRSNNDKDGRNKLKSVNKQCKSTSKKLKGNNNNQISQCPQHKKDVRDKARARARERTLEKMRLRVIEDPNQRPFAAAANPHKLTCSEHIGSCSPFEQVDEISGAQSQSVEELIHADWDIDSARFYTSYIFDTN</sequence>
<keyword evidence="3" id="KW-0805">Transcription regulation</keyword>